<gene>
    <name evidence="2" type="ORF">ODALV1_LOCUS30411</name>
</gene>
<feature type="transmembrane region" description="Helical" evidence="1">
    <location>
        <begin position="286"/>
        <end position="310"/>
    </location>
</feature>
<organism evidence="2 3">
    <name type="scientific">Orchesella dallaii</name>
    <dbReference type="NCBI Taxonomy" id="48710"/>
    <lineage>
        <taxon>Eukaryota</taxon>
        <taxon>Metazoa</taxon>
        <taxon>Ecdysozoa</taxon>
        <taxon>Arthropoda</taxon>
        <taxon>Hexapoda</taxon>
        <taxon>Collembola</taxon>
        <taxon>Entomobryomorpha</taxon>
        <taxon>Entomobryoidea</taxon>
        <taxon>Orchesellidae</taxon>
        <taxon>Orchesellinae</taxon>
        <taxon>Orchesella</taxon>
    </lineage>
</organism>
<evidence type="ECO:0000313" key="2">
    <source>
        <dbReference type="EMBL" id="CAL8145192.1"/>
    </source>
</evidence>
<evidence type="ECO:0008006" key="4">
    <source>
        <dbReference type="Google" id="ProtNLM"/>
    </source>
</evidence>
<reference evidence="2 3" key="1">
    <citation type="submission" date="2024-08" db="EMBL/GenBank/DDBJ databases">
        <authorList>
            <person name="Cucini C."/>
            <person name="Frati F."/>
        </authorList>
    </citation>
    <scope>NUCLEOTIDE SEQUENCE [LARGE SCALE GENOMIC DNA]</scope>
</reference>
<feature type="transmembrane region" description="Helical" evidence="1">
    <location>
        <begin position="44"/>
        <end position="62"/>
    </location>
</feature>
<evidence type="ECO:0000313" key="3">
    <source>
        <dbReference type="Proteomes" id="UP001642540"/>
    </source>
</evidence>
<dbReference type="Proteomes" id="UP001642540">
    <property type="component" value="Unassembled WGS sequence"/>
</dbReference>
<comment type="caution">
    <text evidence="2">The sequence shown here is derived from an EMBL/GenBank/DDBJ whole genome shotgun (WGS) entry which is preliminary data.</text>
</comment>
<keyword evidence="1" id="KW-0472">Membrane</keyword>
<dbReference type="EMBL" id="CAXLJM020000164">
    <property type="protein sequence ID" value="CAL8145192.1"/>
    <property type="molecule type" value="Genomic_DNA"/>
</dbReference>
<keyword evidence="3" id="KW-1185">Reference proteome</keyword>
<feature type="transmembrane region" description="Helical" evidence="1">
    <location>
        <begin position="135"/>
        <end position="159"/>
    </location>
</feature>
<feature type="transmembrane region" description="Helical" evidence="1">
    <location>
        <begin position="74"/>
        <end position="92"/>
    </location>
</feature>
<accession>A0ABP1S7E2</accession>
<sequence length="383" mass="42929">MEHSLETFLKFFEKLGAFPYKIKLVPGTLNYSILPRAYCQQKAWILYLICSCLHFSHIFNSTLQYKSLLQKGDYMRVVFHAIVLLGIAYVILQTLPLSLGRIETSELCNGAVVFMQKLEKGGIFMTIKLVYLKNYIVTLCGILLSAFSITILIALTIMAGSVYESSSRFVCHLKNRNCHGKYAKRVVRTVKAVADLHTSSFNFFRFHLEELGPASYATELFSKAGKRKSYKADQNELQQKLSIYQQLTVLYTLYNDSFGTHYIPFISSATGTGVVQGIFMTIKMAYLANVFITGLGILCFTVCGSVLMLVTTLTAGIHEQSSQFLCHIKAHGYRGKCARRIVRAIHVVTVRSGSLYDIKRITTLTVLGMLANVSGSALLSFHF</sequence>
<proteinExistence type="predicted"/>
<protein>
    <recommendedName>
        <fullName evidence="4">Odorant receptor</fullName>
    </recommendedName>
</protein>
<evidence type="ECO:0000256" key="1">
    <source>
        <dbReference type="SAM" id="Phobius"/>
    </source>
</evidence>
<keyword evidence="1" id="KW-1133">Transmembrane helix</keyword>
<feature type="transmembrane region" description="Helical" evidence="1">
    <location>
        <begin position="361"/>
        <end position="381"/>
    </location>
</feature>
<keyword evidence="1" id="KW-0812">Transmembrane</keyword>
<name>A0ABP1S7E2_9HEXA</name>